<sequence length="111" mass="12442">MKHPGRTLNFDPIFTFIFNPSPVLNFGPGPAFDHDSDPFLDFDHCSAFNFNSATSPNSGVDEARIQQLASRWHWLYRRYCACVIPLFAPQSGDSCLLRVSALGHLLKKNTA</sequence>
<keyword evidence="2" id="KW-1185">Reference proteome</keyword>
<dbReference type="EMBL" id="BGZK01001270">
    <property type="protein sequence ID" value="GBP75986.1"/>
    <property type="molecule type" value="Genomic_DNA"/>
</dbReference>
<accession>A0A4C1YIH9</accession>
<organism evidence="1 2">
    <name type="scientific">Eumeta variegata</name>
    <name type="common">Bagworm moth</name>
    <name type="synonym">Eumeta japonica</name>
    <dbReference type="NCBI Taxonomy" id="151549"/>
    <lineage>
        <taxon>Eukaryota</taxon>
        <taxon>Metazoa</taxon>
        <taxon>Ecdysozoa</taxon>
        <taxon>Arthropoda</taxon>
        <taxon>Hexapoda</taxon>
        <taxon>Insecta</taxon>
        <taxon>Pterygota</taxon>
        <taxon>Neoptera</taxon>
        <taxon>Endopterygota</taxon>
        <taxon>Lepidoptera</taxon>
        <taxon>Glossata</taxon>
        <taxon>Ditrysia</taxon>
        <taxon>Tineoidea</taxon>
        <taxon>Psychidae</taxon>
        <taxon>Oiketicinae</taxon>
        <taxon>Eumeta</taxon>
    </lineage>
</organism>
<gene>
    <name evidence="1" type="ORF">EVAR_32237_1</name>
</gene>
<protein>
    <submittedName>
        <fullName evidence="1">Uncharacterized protein</fullName>
    </submittedName>
</protein>
<evidence type="ECO:0000313" key="1">
    <source>
        <dbReference type="EMBL" id="GBP75986.1"/>
    </source>
</evidence>
<reference evidence="1 2" key="1">
    <citation type="journal article" date="2019" name="Commun. Biol.">
        <title>The bagworm genome reveals a unique fibroin gene that provides high tensile strength.</title>
        <authorList>
            <person name="Kono N."/>
            <person name="Nakamura H."/>
            <person name="Ohtoshi R."/>
            <person name="Tomita M."/>
            <person name="Numata K."/>
            <person name="Arakawa K."/>
        </authorList>
    </citation>
    <scope>NUCLEOTIDE SEQUENCE [LARGE SCALE GENOMIC DNA]</scope>
</reference>
<evidence type="ECO:0000313" key="2">
    <source>
        <dbReference type="Proteomes" id="UP000299102"/>
    </source>
</evidence>
<proteinExistence type="predicted"/>
<name>A0A4C1YIH9_EUMVA</name>
<dbReference type="AlphaFoldDB" id="A0A4C1YIH9"/>
<dbReference type="OrthoDB" id="43122at2759"/>
<dbReference type="Proteomes" id="UP000299102">
    <property type="component" value="Unassembled WGS sequence"/>
</dbReference>
<comment type="caution">
    <text evidence="1">The sequence shown here is derived from an EMBL/GenBank/DDBJ whole genome shotgun (WGS) entry which is preliminary data.</text>
</comment>